<proteinExistence type="predicted"/>
<protein>
    <submittedName>
        <fullName evidence="1">Uncharacterized protein</fullName>
    </submittedName>
</protein>
<dbReference type="KEGG" id="cby:CLM_2948"/>
<evidence type="ECO:0000313" key="2">
    <source>
        <dbReference type="Proteomes" id="UP000001374"/>
    </source>
</evidence>
<accession>C1FTJ6</accession>
<dbReference type="AlphaFoldDB" id="C1FTJ6"/>
<sequence length="151" mass="18514">MSIEEKLFELIEKDNENREIAEQKLKEICSKSEKITYKDMIDKLLEITENKVHINGYKFTSFIIWLVEELEYNMEVNEAAWDKTIEEIEQEDNWEKYKDTYNKFKNDDDFNYDSVEEFRDEMLEWSYSHCLNSVFNDLKREYEDRKEKGLI</sequence>
<gene>
    <name evidence="1" type="ordered locus">CLM_2948</name>
</gene>
<evidence type="ECO:0000313" key="1">
    <source>
        <dbReference type="EMBL" id="ACO85501.1"/>
    </source>
</evidence>
<organism evidence="1 2">
    <name type="scientific">Clostridium botulinum (strain Kyoto / Type A2)</name>
    <dbReference type="NCBI Taxonomy" id="536232"/>
    <lineage>
        <taxon>Bacteria</taxon>
        <taxon>Bacillati</taxon>
        <taxon>Bacillota</taxon>
        <taxon>Clostridia</taxon>
        <taxon>Eubacteriales</taxon>
        <taxon>Clostridiaceae</taxon>
        <taxon>Clostridium</taxon>
    </lineage>
</organism>
<dbReference type="Proteomes" id="UP000001374">
    <property type="component" value="Chromosome"/>
</dbReference>
<dbReference type="HOGENOM" id="CLU_1728145_0_0_9"/>
<reference evidence="1 2" key="1">
    <citation type="submission" date="2008-10" db="EMBL/GenBank/DDBJ databases">
        <title>Genome sequence of Clostridium botulinum A2 Kyoto.</title>
        <authorList>
            <person name="Shrivastava S."/>
            <person name="Brinkac L.M."/>
            <person name="Brown J.L."/>
            <person name="Bruce D."/>
            <person name="Detter C.C."/>
            <person name="Johnson E.A."/>
            <person name="Munk C.A."/>
            <person name="Smith L.A."/>
            <person name="Smith T.J."/>
            <person name="Sutton G."/>
            <person name="Brettin T.S."/>
        </authorList>
    </citation>
    <scope>NUCLEOTIDE SEQUENCE [LARGE SCALE GENOMIC DNA]</scope>
    <source>
        <strain evidence="2">Kyoto / Type A2</strain>
    </source>
</reference>
<name>C1FTJ6_CLOBJ</name>
<dbReference type="RefSeq" id="WP_012704791.1">
    <property type="nucleotide sequence ID" value="NC_012563.1"/>
</dbReference>
<dbReference type="EMBL" id="CP001581">
    <property type="protein sequence ID" value="ACO85501.1"/>
    <property type="molecule type" value="Genomic_DNA"/>
</dbReference>